<gene>
    <name evidence="1" type="ORF">QE369_001135</name>
</gene>
<accession>A0AAJ2B9N8</accession>
<reference evidence="1" key="1">
    <citation type="submission" date="2023-08" db="EMBL/GenBank/DDBJ databases">
        <title>Functional and genomic diversity of the sorghum phyllosphere microbiome.</title>
        <authorList>
            <person name="Shade A."/>
        </authorList>
    </citation>
    <scope>NUCLEOTIDE SEQUENCE</scope>
    <source>
        <strain evidence="1">SORGH_AS_0974</strain>
    </source>
</reference>
<dbReference type="Gene3D" id="1.10.1660.10">
    <property type="match status" value="1"/>
</dbReference>
<dbReference type="EMBL" id="JAVIZC010000001">
    <property type="protein sequence ID" value="MDR6100957.1"/>
    <property type="molecule type" value="Genomic_DNA"/>
</dbReference>
<proteinExistence type="predicted"/>
<organism evidence="1 2">
    <name type="scientific">Agrobacterium larrymoorei</name>
    <dbReference type="NCBI Taxonomy" id="160699"/>
    <lineage>
        <taxon>Bacteria</taxon>
        <taxon>Pseudomonadati</taxon>
        <taxon>Pseudomonadota</taxon>
        <taxon>Alphaproteobacteria</taxon>
        <taxon>Hyphomicrobiales</taxon>
        <taxon>Rhizobiaceae</taxon>
        <taxon>Rhizobium/Agrobacterium group</taxon>
        <taxon>Agrobacterium</taxon>
    </lineage>
</organism>
<protein>
    <submittedName>
        <fullName evidence="1">Chaperone modulatory protein CbpM</fullName>
    </submittedName>
</protein>
<dbReference type="AlphaFoldDB" id="A0AAJ2B9N8"/>
<evidence type="ECO:0000313" key="1">
    <source>
        <dbReference type="EMBL" id="MDR6100957.1"/>
    </source>
</evidence>
<sequence>MMNQEEFAHNLQIDIAQLRALTERGWISPLMIDGQETFREVDQARAELIADLTNEMGINDDGVEAVLVLLDQLYSLRHAVGDLIDTLEGQPLIIRRRIVAEVQKRRRLAHLRSRPRR</sequence>
<name>A0AAJ2B9N8_9HYPH</name>
<dbReference type="RefSeq" id="WP_309769916.1">
    <property type="nucleotide sequence ID" value="NZ_JAVIZC010000001.1"/>
</dbReference>
<evidence type="ECO:0000313" key="2">
    <source>
        <dbReference type="Proteomes" id="UP001255601"/>
    </source>
</evidence>
<dbReference type="Pfam" id="PF13591">
    <property type="entry name" value="MerR_2"/>
    <property type="match status" value="1"/>
</dbReference>
<comment type="caution">
    <text evidence="1">The sequence shown here is derived from an EMBL/GenBank/DDBJ whole genome shotgun (WGS) entry which is preliminary data.</text>
</comment>
<dbReference type="Proteomes" id="UP001255601">
    <property type="component" value="Unassembled WGS sequence"/>
</dbReference>